<dbReference type="VEuPathDB" id="PlasmoDB:PVX_143260"/>
<feature type="transmembrane region" description="Helical" evidence="1">
    <location>
        <begin position="210"/>
        <end position="234"/>
    </location>
</feature>
<evidence type="ECO:0000256" key="1">
    <source>
        <dbReference type="SAM" id="Phobius"/>
    </source>
</evidence>
<name>A0A565A014_PLAVI</name>
<proteinExistence type="predicted"/>
<organism evidence="2 3">
    <name type="scientific">Plasmodium vivax</name>
    <name type="common">malaria parasite P. vivax</name>
    <dbReference type="NCBI Taxonomy" id="5855"/>
    <lineage>
        <taxon>Eukaryota</taxon>
        <taxon>Sar</taxon>
        <taxon>Alveolata</taxon>
        <taxon>Apicomplexa</taxon>
        <taxon>Aconoidasida</taxon>
        <taxon>Haemosporida</taxon>
        <taxon>Plasmodiidae</taxon>
        <taxon>Plasmodium</taxon>
        <taxon>Plasmodium (Plasmodium)</taxon>
    </lineage>
</organism>
<evidence type="ECO:0008006" key="4">
    <source>
        <dbReference type="Google" id="ProtNLM"/>
    </source>
</evidence>
<feature type="transmembrane region" description="Helical" evidence="1">
    <location>
        <begin position="12"/>
        <end position="34"/>
    </location>
</feature>
<dbReference type="AlphaFoldDB" id="A0A565A014"/>
<dbReference type="EMBL" id="LT635623">
    <property type="protein sequence ID" value="VUZ98016.1"/>
    <property type="molecule type" value="Genomic_DNA"/>
</dbReference>
<keyword evidence="1" id="KW-0812">Transmembrane</keyword>
<evidence type="ECO:0000313" key="2">
    <source>
        <dbReference type="EMBL" id="VUZ98016.1"/>
    </source>
</evidence>
<feature type="transmembrane region" description="Helical" evidence="1">
    <location>
        <begin position="167"/>
        <end position="190"/>
    </location>
</feature>
<dbReference type="VEuPathDB" id="PlasmoDB:PVW1_070045100"/>
<evidence type="ECO:0000313" key="3">
    <source>
        <dbReference type="Proteomes" id="UP000220605"/>
    </source>
</evidence>
<accession>A0A565A014</accession>
<dbReference type="VEuPathDB" id="PlasmoDB:PVPAM_010009900"/>
<gene>
    <name evidence="2" type="ORF">PVP01_1273000</name>
</gene>
<keyword evidence="1" id="KW-0472">Membrane</keyword>
<dbReference type="VEuPathDB" id="PlasmoDB:PVP01_1273000"/>
<dbReference type="OrthoDB" id="10380844at2759"/>
<sequence>MGMLLKYKIKEMLNAVVIYKILTFILLLTIYYPYNDVDTIGKSIENKYKVEKSLSIIFSRLLAKHELKMDFKHPDQEENLSYNTMKRNIKNELDNKSTLGHLKKGGLSDLNSYKAEYEQRYSKKKGIAKLECHCEKKIFDHIDKLYELKKKMKNKKGSLKKAIYKKYGIHIVFSAFFFLIALIIAIASQIKEKYNWNSLGSARIVLETLIPVIGDILVYVIPPILASVIIYVSIKFFQYECLKAGIGKMNLKECFLSCKNIF</sequence>
<protein>
    <recommendedName>
        <fullName evidence="4">Variable surface protein Vir35</fullName>
    </recommendedName>
</protein>
<dbReference type="Pfam" id="PF12420">
    <property type="entry name" value="DUF3671"/>
    <property type="match status" value="1"/>
</dbReference>
<keyword evidence="1" id="KW-1133">Transmembrane helix</keyword>
<dbReference type="InterPro" id="IPR022139">
    <property type="entry name" value="Fam-L/Fam-M-like_plasmodium"/>
</dbReference>
<reference evidence="3" key="1">
    <citation type="submission" date="2016-07" db="EMBL/GenBank/DDBJ databases">
        <authorList>
            <consortium name="Pathogen Informatics"/>
        </authorList>
    </citation>
    <scope>NUCLEOTIDE SEQUENCE [LARGE SCALE GENOMIC DNA]</scope>
</reference>
<dbReference type="Proteomes" id="UP000220605">
    <property type="component" value="Chromosome 12"/>
</dbReference>